<evidence type="ECO:0000256" key="3">
    <source>
        <dbReference type="SAM" id="MobiDB-lite"/>
    </source>
</evidence>
<dbReference type="InterPro" id="IPR050559">
    <property type="entry name" value="P-Pant_transferase_sf"/>
</dbReference>
<dbReference type="GO" id="GO:0000287">
    <property type="term" value="F:magnesium ion binding"/>
    <property type="evidence" value="ECO:0007669"/>
    <property type="project" value="InterPro"/>
</dbReference>
<reference evidence="5" key="2">
    <citation type="journal article" date="2004" name="Microbiology">
        <title>Characterization of the Streptomyces lavendulae IMRU 3455 linear plasmid pSLV45.</title>
        <authorList>
            <person name="Hosted T.J."/>
            <person name="Wang T."/>
            <person name="Horan A.C."/>
        </authorList>
    </citation>
    <scope>NUCLEOTIDE SEQUENCE</scope>
    <source>
        <strain evidence="5">IMRU3455</strain>
        <plasmid evidence="5">linear plasmid pSLV45</plasmid>
    </source>
</reference>
<gene>
    <name evidence="5" type="primary">SLV.35</name>
</gene>
<evidence type="ECO:0000259" key="4">
    <source>
        <dbReference type="Pfam" id="PF01648"/>
    </source>
</evidence>
<protein>
    <submittedName>
        <fullName evidence="5">SLV.35</fullName>
    </submittedName>
</protein>
<dbReference type="GO" id="GO:0019878">
    <property type="term" value="P:lysine biosynthetic process via aminoadipic acid"/>
    <property type="evidence" value="ECO:0007669"/>
    <property type="project" value="TreeGrafter"/>
</dbReference>
<dbReference type="SUPFAM" id="SSF56214">
    <property type="entry name" value="4'-phosphopantetheinyl transferase"/>
    <property type="match status" value="2"/>
</dbReference>
<dbReference type="Gene3D" id="3.90.470.20">
    <property type="entry name" value="4'-phosphopantetheinyl transferase domain"/>
    <property type="match status" value="2"/>
</dbReference>
<dbReference type="PANTHER" id="PTHR12215:SF10">
    <property type="entry name" value="L-AMINOADIPATE-SEMIALDEHYDE DEHYDROGENASE-PHOSPHOPANTETHEINYL TRANSFERASE"/>
    <property type="match status" value="1"/>
</dbReference>
<evidence type="ECO:0000256" key="1">
    <source>
        <dbReference type="ARBA" id="ARBA00010990"/>
    </source>
</evidence>
<keyword evidence="5" id="KW-0614">Plasmid</keyword>
<proteinExistence type="inferred from homology"/>
<dbReference type="AlphaFoldDB" id="Q6RGN5"/>
<accession>Q6RGN5</accession>
<dbReference type="InterPro" id="IPR037143">
    <property type="entry name" value="4-PPantetheinyl_Trfase_dom_sf"/>
</dbReference>
<dbReference type="InterPro" id="IPR008278">
    <property type="entry name" value="4-PPantetheinyl_Trfase_dom"/>
</dbReference>
<dbReference type="GO" id="GO:0008897">
    <property type="term" value="F:holo-[acyl-carrier-protein] synthase activity"/>
    <property type="evidence" value="ECO:0007669"/>
    <property type="project" value="InterPro"/>
</dbReference>
<reference evidence="5" key="1">
    <citation type="submission" date="2003-12" db="EMBL/GenBank/DDBJ databases">
        <authorList>
            <person name="Hosted T.J.Jr."/>
            <person name="Horan A.C."/>
            <person name="Wang T."/>
        </authorList>
    </citation>
    <scope>NUCLEOTIDE SEQUENCE</scope>
    <source>
        <strain evidence="5">IMRU3455</strain>
        <plasmid evidence="5">linear plasmid pSLV45</plasmid>
    </source>
</reference>
<feature type="domain" description="4'-phosphopantetheinyl transferase" evidence="4">
    <location>
        <begin position="287"/>
        <end position="366"/>
    </location>
</feature>
<organism evidence="5">
    <name type="scientific">Streptomyces lavendulae</name>
    <dbReference type="NCBI Taxonomy" id="1914"/>
    <lineage>
        <taxon>Bacteria</taxon>
        <taxon>Bacillati</taxon>
        <taxon>Actinomycetota</taxon>
        <taxon>Actinomycetes</taxon>
        <taxon>Kitasatosporales</taxon>
        <taxon>Streptomycetaceae</taxon>
        <taxon>Streptomyces</taxon>
    </lineage>
</organism>
<sequence>MSQQRRGTRGIDIPTEDVLPPGAARELLLALHVLYIDADRPGVRDIETGMKEDDELPGTMNRQAVSDVLAGRVFPRLMQTKALAMFLAKSAGGDPEPVREWVERLWKEADEERRHALGQQTAADQDAQEGGDGAPEPGSLLHALHHLEDELFPHEIESDIALMVTGPTDDRWGALAGILQDAGSALVVGRLTHWKPSPAESVVSLLGPELGRYEKTKDPAERRRLLSTRALIRHTVAAATDLKPHQVVLRTSPGGRLYVRGMDTIDISLTLDGDLAVVGLTRVGLIGVGIATAQSVAARPPAELLDVLAPHEVDFLRSIAREERMSRLMNLWVLKDAYTKCIGQGRQLHYTAFGFTTDQPATPAFLSPEISSLHDDDWSFATYSTGRGHRIGAAVYTQFPDAPPSLLDRGLRAKLRNFLTD</sequence>
<dbReference type="EMBL" id="AY498874">
    <property type="protein sequence ID" value="AAS45818.1"/>
    <property type="molecule type" value="Genomic_DNA"/>
</dbReference>
<dbReference type="PANTHER" id="PTHR12215">
    <property type="entry name" value="PHOSPHOPANTETHEINE TRANSFERASE"/>
    <property type="match status" value="1"/>
</dbReference>
<evidence type="ECO:0000256" key="2">
    <source>
        <dbReference type="ARBA" id="ARBA00022679"/>
    </source>
</evidence>
<comment type="similarity">
    <text evidence="1">Belongs to the P-Pant transferase superfamily. Gsp/Sfp/HetI/AcpT family.</text>
</comment>
<evidence type="ECO:0000313" key="5">
    <source>
        <dbReference type="EMBL" id="AAS45818.1"/>
    </source>
</evidence>
<dbReference type="Pfam" id="PF01648">
    <property type="entry name" value="ACPS"/>
    <property type="match status" value="1"/>
</dbReference>
<keyword evidence="2" id="KW-0808">Transferase</keyword>
<geneLocation type="plasmid" evidence="5">
    <name>linear plasmid pSLV45</name>
</geneLocation>
<feature type="region of interest" description="Disordered" evidence="3">
    <location>
        <begin position="112"/>
        <end position="139"/>
    </location>
</feature>
<dbReference type="GO" id="GO:0005829">
    <property type="term" value="C:cytosol"/>
    <property type="evidence" value="ECO:0007669"/>
    <property type="project" value="TreeGrafter"/>
</dbReference>
<name>Q6RGN5_STRLA</name>